<gene>
    <name evidence="1" type="ORF">J2X78_003464</name>
</gene>
<sequence>MEAAVNIAKPASNGTYIKQVMTIGFFFFIFGFVTWVNGTLIPYLRIACELQEWQAYLVTFAFYISYTFMALPSSKILQLTGIIKGMQVGLLIMAAGCLLFVPAAMLRYYPLFLLGLFVVGAGTTLLQTAVNPYITKLGDPARAAQRISIMGICNKFAGILAPMILGAIILKNSDGLLAELERLDVVARSARLDELARDVIMPYMVLTVVLCIIAFGIKYAHLPEITPSAEELAVNEQTTLANAGKNHNAAFMLGFTAIFVTVAVEVIAGDTISNYGIYHGVRLDVAKSLTSYTLAAMLTGYVLGALFIPKLITQEKAFLYSSLLGIVLTLLAVFVPGQASIAFIALLGFANAMLWPAIWPLALRGLSGALLNRGSAILIMGIAGGAILPLVYSWLAHISNNQLAYLLLVPCYLFNVYYQISRTKKQVYHA</sequence>
<proteinExistence type="predicted"/>
<protein>
    <submittedName>
        <fullName evidence="1">Glucose/galactose transporter</fullName>
    </submittedName>
</protein>
<name>A0ACC6L0E2_9SPHI</name>
<dbReference type="Proteomes" id="UP001246858">
    <property type="component" value="Unassembled WGS sequence"/>
</dbReference>
<keyword evidence="2" id="KW-1185">Reference proteome</keyword>
<reference evidence="1" key="1">
    <citation type="submission" date="2023-07" db="EMBL/GenBank/DDBJ databases">
        <title>Sorghum-associated microbial communities from plants grown in Nebraska, USA.</title>
        <authorList>
            <person name="Schachtman D."/>
        </authorList>
    </citation>
    <scope>NUCLEOTIDE SEQUENCE</scope>
    <source>
        <strain evidence="1">2697</strain>
    </source>
</reference>
<comment type="caution">
    <text evidence="1">The sequence shown here is derived from an EMBL/GenBank/DDBJ whole genome shotgun (WGS) entry which is preliminary data.</text>
</comment>
<accession>A0ACC6L0E2</accession>
<evidence type="ECO:0000313" key="2">
    <source>
        <dbReference type="Proteomes" id="UP001246858"/>
    </source>
</evidence>
<evidence type="ECO:0000313" key="1">
    <source>
        <dbReference type="EMBL" id="MDR6784890.1"/>
    </source>
</evidence>
<organism evidence="1 2">
    <name type="scientific">Pedobacter africanus</name>
    <dbReference type="NCBI Taxonomy" id="151894"/>
    <lineage>
        <taxon>Bacteria</taxon>
        <taxon>Pseudomonadati</taxon>
        <taxon>Bacteroidota</taxon>
        <taxon>Sphingobacteriia</taxon>
        <taxon>Sphingobacteriales</taxon>
        <taxon>Sphingobacteriaceae</taxon>
        <taxon>Pedobacter</taxon>
    </lineage>
</organism>
<dbReference type="EMBL" id="JAVDTF010000003">
    <property type="protein sequence ID" value="MDR6784890.1"/>
    <property type="molecule type" value="Genomic_DNA"/>
</dbReference>